<accession>A0A1X7T770</accession>
<dbReference type="InParanoid" id="A0A1X7T770"/>
<dbReference type="EnsemblMetazoa" id="Aqu2.1.10234_001">
    <property type="protein sequence ID" value="Aqu2.1.10234_001"/>
    <property type="gene ID" value="Aqu2.1.10234"/>
</dbReference>
<dbReference type="AlphaFoldDB" id="A0A1X7T770"/>
<protein>
    <submittedName>
        <fullName evidence="1">Uncharacterized protein</fullName>
    </submittedName>
</protein>
<name>A0A1X7T770_AMPQE</name>
<organism evidence="1">
    <name type="scientific">Amphimedon queenslandica</name>
    <name type="common">Sponge</name>
    <dbReference type="NCBI Taxonomy" id="400682"/>
    <lineage>
        <taxon>Eukaryota</taxon>
        <taxon>Metazoa</taxon>
        <taxon>Porifera</taxon>
        <taxon>Demospongiae</taxon>
        <taxon>Heteroscleromorpha</taxon>
        <taxon>Haplosclerida</taxon>
        <taxon>Niphatidae</taxon>
        <taxon>Amphimedon</taxon>
    </lineage>
</organism>
<sequence>MSKLHESEDSCVTLKSISPTRCTAKTDAIAIVLKDCEVLIKTMDEVYEKTHDEYGTKAKGVLTCLEQFDTSFVLQLAELLFSTSE</sequence>
<proteinExistence type="predicted"/>
<reference evidence="1" key="1">
    <citation type="submission" date="2017-05" db="UniProtKB">
        <authorList>
            <consortium name="EnsemblMetazoa"/>
        </authorList>
    </citation>
    <scope>IDENTIFICATION</scope>
</reference>
<evidence type="ECO:0000313" key="1">
    <source>
        <dbReference type="EnsemblMetazoa" id="Aqu2.1.10234_001"/>
    </source>
</evidence>